<protein>
    <submittedName>
        <fullName evidence="1">Fimbria/pilus outer membrane usher protein</fullName>
    </submittedName>
</protein>
<dbReference type="Gene3D" id="2.60.40.2610">
    <property type="entry name" value="Outer membrane usher protein FimD, plug domain"/>
    <property type="match status" value="1"/>
</dbReference>
<dbReference type="Pfam" id="PF00577">
    <property type="entry name" value="Usher"/>
    <property type="match status" value="1"/>
</dbReference>
<dbReference type="Gene3D" id="2.60.40.3110">
    <property type="match status" value="1"/>
</dbReference>
<dbReference type="PANTHER" id="PTHR30451:SF5">
    <property type="entry name" value="SLR0019 PROTEIN"/>
    <property type="match status" value="1"/>
</dbReference>
<sequence>MQSQIVAPKKYSLSHKHIIHAITYGMAVFFGLSPAHGQTLLLGMKINESEHPETVEAYRLDDGEIALPIDETKKTRLKIPESKAIEINSRAYIRASDIPDSTIMLDDTAQTLIIKTPGRNLATANIDLRPQLSTRDISYSSGSFLNYDFFWQDSNGSTRGGGLLEAGIYTPWGTGTSTSIWRHQNNDNQLVRLDSSWRKDFPEQRASLQIGDLVSQGSSWGYPVKFGGIQFSSRFELAPDFIPFSLPVFHGETSLPATAEIYTNTQKLAQLDVAPGPFDILGLSPLQAGQGELQLVVRDLLGRQQVIYQPYYITPRLLQPGTSEFSYGFGAIRKSHGFESNHYGQLMASAFRRTGISPGFTYEWQIEASPHQQTIEAGGAWLLPYFESIFPRVVNSSLAVSHGNDGQGAQLILGMEKQQRSGNFSAQIGFSSRNFTQTGMLSNFRTKNTGMIYIGIPVLRQWINIGYIQRSSWQNDQQRKLSLASNIRINNVTQLGISILHGNTGTTVLAGLNFILDSRTTINTDTLREGSKQQTAVQLQKSMPMDNGTGYRIQASDSGRYQAGISWQNPYATLSGDIAGGNGQSGYQIAASGGLSYAGNRLFASRKINESFTVVDTSPFSDIRVYRENQELGRTDETGLLLVQGLHAYQDNRISIAIDDLPLDATVETFERNVVPAWRSGGITNFRLMPQSGFSFRLVDDNGQFVPTGALIQTSDQQPLGQAGLDGKVFIAPATPVTRIIASWDSGSCYAMLPGTIGAALPDLGTLSCKKTSSR</sequence>
<name>A0ABD4STT2_9NEIS</name>
<reference evidence="1 2" key="1">
    <citation type="submission" date="2021-10" db="EMBL/GenBank/DDBJ databases">
        <title>Whole-genome sequencing analysis of Laribacter hongkongensis: virulence gene profiles, carbohydrate-active enzyme prediction, and antimicrobial resistance characterization.</title>
        <authorList>
            <person name="Yuan P."/>
            <person name="Zhan Y."/>
            <person name="Chen D."/>
        </authorList>
    </citation>
    <scope>NUCLEOTIDE SEQUENCE [LARGE SCALE GENOMIC DNA]</scope>
    <source>
        <strain evidence="1 2">W67</strain>
    </source>
</reference>
<evidence type="ECO:0000313" key="2">
    <source>
        <dbReference type="Proteomes" id="UP001200247"/>
    </source>
</evidence>
<dbReference type="InterPro" id="IPR000015">
    <property type="entry name" value="Fimb_usher"/>
</dbReference>
<dbReference type="PANTHER" id="PTHR30451">
    <property type="entry name" value="OUTER MEMBRANE USHER PROTEIN"/>
    <property type="match status" value="1"/>
</dbReference>
<gene>
    <name evidence="1" type="ORF">LH440_12220</name>
</gene>
<dbReference type="EMBL" id="JAJAXM010000023">
    <property type="protein sequence ID" value="MCG9026651.1"/>
    <property type="molecule type" value="Genomic_DNA"/>
</dbReference>
<proteinExistence type="predicted"/>
<dbReference type="Proteomes" id="UP001200247">
    <property type="component" value="Unassembled WGS sequence"/>
</dbReference>
<accession>A0ABD4STT2</accession>
<comment type="caution">
    <text evidence="1">The sequence shown here is derived from an EMBL/GenBank/DDBJ whole genome shotgun (WGS) entry which is preliminary data.</text>
</comment>
<dbReference type="AlphaFoldDB" id="A0ABD4STT2"/>
<dbReference type="RefSeq" id="WP_239894268.1">
    <property type="nucleotide sequence ID" value="NZ_JAJAXM010000023.1"/>
</dbReference>
<evidence type="ECO:0000313" key="1">
    <source>
        <dbReference type="EMBL" id="MCG9026651.1"/>
    </source>
</evidence>
<dbReference type="InterPro" id="IPR042186">
    <property type="entry name" value="FimD_plug_dom"/>
</dbReference>
<organism evidence="1 2">
    <name type="scientific">Laribacter hongkongensis</name>
    <dbReference type="NCBI Taxonomy" id="168471"/>
    <lineage>
        <taxon>Bacteria</taxon>
        <taxon>Pseudomonadati</taxon>
        <taxon>Pseudomonadota</taxon>
        <taxon>Betaproteobacteria</taxon>
        <taxon>Neisseriales</taxon>
        <taxon>Aquaspirillaceae</taxon>
        <taxon>Laribacter</taxon>
    </lineage>
</organism>